<keyword evidence="1" id="KW-1185">Reference proteome</keyword>
<reference evidence="2" key="1">
    <citation type="submission" date="2022-11" db="UniProtKB">
        <authorList>
            <consortium name="WormBaseParasite"/>
        </authorList>
    </citation>
    <scope>IDENTIFICATION</scope>
</reference>
<dbReference type="Proteomes" id="UP000887565">
    <property type="component" value="Unplaced"/>
</dbReference>
<proteinExistence type="predicted"/>
<accession>A0A915HTB4</accession>
<evidence type="ECO:0000313" key="1">
    <source>
        <dbReference type="Proteomes" id="UP000887565"/>
    </source>
</evidence>
<sequence>MGHFQTIERDIQKYPPIYSLFTTKKDFISTIIGRAAKAGLRPKSSSELQILIKSFCLGAQRRATFLPFPEVDPSILGIRSTSRFPPLLMKSGVDVGQNELLDDLRTVYMGDERFMKKKQVILKAISAASSLDASPISEFTTVDVAINVGFLAGGTGLGYAAQYAARKGATMVGEGSEILGTSLRLASPFLSRVTSAFVAYDLYKQVEAYKSGQDDAMVGIVADSVVLTIDIAALAIETLEVLGLIGSISFAFGPIGAAVGAIIFVAVDIYQAVKTVEKIDSVIKLTAHERFEEGLLAFVHASPEKYILELMKEKQLNNEQAKRSIEILSNMEQFQIYATPSLESCEPIKSLNICMNGVEEVENNVANFTRLGNFYSRTWPDTPNNYRVICADAGHNRHRLYPRLGYTIESWLSQGKTPKNEKLALECYSFEALFDNNLKKDGGIGSDLLDFSKYAKKEQQIQFYNGYKTAHILVVSGTNYRLDIDNIENFVGRPDAPDKMVTNCRTSFVDLQG</sequence>
<organism evidence="1 2">
    <name type="scientific">Romanomermis culicivorax</name>
    <name type="common">Nematode worm</name>
    <dbReference type="NCBI Taxonomy" id="13658"/>
    <lineage>
        <taxon>Eukaryota</taxon>
        <taxon>Metazoa</taxon>
        <taxon>Ecdysozoa</taxon>
        <taxon>Nematoda</taxon>
        <taxon>Enoplea</taxon>
        <taxon>Dorylaimia</taxon>
        <taxon>Mermithida</taxon>
        <taxon>Mermithoidea</taxon>
        <taxon>Mermithidae</taxon>
        <taxon>Romanomermis</taxon>
    </lineage>
</organism>
<dbReference type="WBParaSite" id="nRc.2.0.1.t04776-RA">
    <property type="protein sequence ID" value="nRc.2.0.1.t04776-RA"/>
    <property type="gene ID" value="nRc.2.0.1.g04776"/>
</dbReference>
<protein>
    <submittedName>
        <fullName evidence="2">Uncharacterized protein</fullName>
    </submittedName>
</protein>
<dbReference type="AlphaFoldDB" id="A0A915HTB4"/>
<name>A0A915HTB4_ROMCU</name>
<evidence type="ECO:0000313" key="2">
    <source>
        <dbReference type="WBParaSite" id="nRc.2.0.1.t04776-RA"/>
    </source>
</evidence>